<evidence type="ECO:0000256" key="1">
    <source>
        <dbReference type="ARBA" id="ARBA00004613"/>
    </source>
</evidence>
<dbReference type="AlphaFoldDB" id="A0AAV6HC43"/>
<dbReference type="InterPro" id="IPR001811">
    <property type="entry name" value="Chemokine_IL8-like_dom"/>
</dbReference>
<evidence type="ECO:0000256" key="2">
    <source>
        <dbReference type="ARBA" id="ARBA00022514"/>
    </source>
</evidence>
<dbReference type="PANTHER" id="PTHR12015">
    <property type="entry name" value="SMALL INDUCIBLE CYTOKINE A"/>
    <property type="match status" value="1"/>
</dbReference>
<evidence type="ECO:0000256" key="3">
    <source>
        <dbReference type="ARBA" id="ARBA00022525"/>
    </source>
</evidence>
<dbReference type="InterPro" id="IPR039809">
    <property type="entry name" value="Chemokine_b/g/d"/>
</dbReference>
<accession>A0AAV6HC43</accession>
<dbReference type="SUPFAM" id="SSF54117">
    <property type="entry name" value="Interleukin 8-like chemokines"/>
    <property type="match status" value="1"/>
</dbReference>
<dbReference type="Proteomes" id="UP000823561">
    <property type="component" value="Chromosome 2"/>
</dbReference>
<dbReference type="Gene3D" id="2.40.50.40">
    <property type="match status" value="1"/>
</dbReference>
<evidence type="ECO:0000313" key="8">
    <source>
        <dbReference type="Proteomes" id="UP000823561"/>
    </source>
</evidence>
<keyword evidence="4 5" id="KW-0732">Signal</keyword>
<feature type="domain" description="Chemokine interleukin-8-like" evidence="6">
    <location>
        <begin position="31"/>
        <end position="90"/>
    </location>
</feature>
<comment type="subcellular location">
    <subcellularLocation>
        <location evidence="1">Secreted</location>
    </subcellularLocation>
</comment>
<keyword evidence="3" id="KW-0964">Secreted</keyword>
<gene>
    <name evidence="7" type="ORF">AALO_G00029190</name>
</gene>
<organism evidence="7 8">
    <name type="scientific">Alosa alosa</name>
    <name type="common">allis shad</name>
    <dbReference type="NCBI Taxonomy" id="278164"/>
    <lineage>
        <taxon>Eukaryota</taxon>
        <taxon>Metazoa</taxon>
        <taxon>Chordata</taxon>
        <taxon>Craniata</taxon>
        <taxon>Vertebrata</taxon>
        <taxon>Euteleostomi</taxon>
        <taxon>Actinopterygii</taxon>
        <taxon>Neopterygii</taxon>
        <taxon>Teleostei</taxon>
        <taxon>Clupei</taxon>
        <taxon>Clupeiformes</taxon>
        <taxon>Clupeoidei</taxon>
        <taxon>Clupeidae</taxon>
        <taxon>Alosa</taxon>
    </lineage>
</organism>
<dbReference type="PANTHER" id="PTHR12015:SF183">
    <property type="entry name" value="C-C MOTIF CHEMOKINE 3"/>
    <property type="match status" value="1"/>
</dbReference>
<evidence type="ECO:0000256" key="5">
    <source>
        <dbReference type="SAM" id="SignalP"/>
    </source>
</evidence>
<protein>
    <recommendedName>
        <fullName evidence="6">Chemokine interleukin-8-like domain-containing protein</fullName>
    </recommendedName>
</protein>
<dbReference type="InterPro" id="IPR036048">
    <property type="entry name" value="Interleukin_8-like_sf"/>
</dbReference>
<evidence type="ECO:0000256" key="4">
    <source>
        <dbReference type="ARBA" id="ARBA00022729"/>
    </source>
</evidence>
<keyword evidence="2" id="KW-0202">Cytokine</keyword>
<feature type="signal peptide" evidence="5">
    <location>
        <begin position="1"/>
        <end position="22"/>
    </location>
</feature>
<evidence type="ECO:0000259" key="6">
    <source>
        <dbReference type="SMART" id="SM00199"/>
    </source>
</evidence>
<keyword evidence="8" id="KW-1185">Reference proteome</keyword>
<comment type="caution">
    <text evidence="7">The sequence shown here is derived from an EMBL/GenBank/DDBJ whole genome shotgun (WGS) entry which is preliminary data.</text>
</comment>
<dbReference type="EMBL" id="JADWDJ010000002">
    <property type="protein sequence ID" value="KAG5284669.1"/>
    <property type="molecule type" value="Genomic_DNA"/>
</dbReference>
<reference evidence="7" key="1">
    <citation type="submission" date="2020-10" db="EMBL/GenBank/DDBJ databases">
        <title>Chromosome-scale genome assembly of the Allis shad, Alosa alosa.</title>
        <authorList>
            <person name="Margot Z."/>
            <person name="Christophe K."/>
            <person name="Cabau C."/>
            <person name="Louis A."/>
            <person name="Berthelot C."/>
            <person name="Parey E."/>
            <person name="Roest Crollius H."/>
            <person name="Montfort J."/>
            <person name="Robinson-Rechavi M."/>
            <person name="Bucao C."/>
            <person name="Bouchez O."/>
            <person name="Gislard M."/>
            <person name="Lluch J."/>
            <person name="Milhes M."/>
            <person name="Lampietro C."/>
            <person name="Lopez Roques C."/>
            <person name="Donnadieu C."/>
            <person name="Braasch I."/>
            <person name="Desvignes T."/>
            <person name="Postlethwait J."/>
            <person name="Bobe J."/>
            <person name="Guiguen Y."/>
        </authorList>
    </citation>
    <scope>NUCLEOTIDE SEQUENCE</scope>
    <source>
        <strain evidence="7">M-15738</strain>
        <tissue evidence="7">Blood</tissue>
    </source>
</reference>
<evidence type="ECO:0000313" key="7">
    <source>
        <dbReference type="EMBL" id="KAG5284669.1"/>
    </source>
</evidence>
<dbReference type="Pfam" id="PF00048">
    <property type="entry name" value="IL8"/>
    <property type="match status" value="1"/>
</dbReference>
<dbReference type="GO" id="GO:0008009">
    <property type="term" value="F:chemokine activity"/>
    <property type="evidence" value="ECO:0007669"/>
    <property type="project" value="InterPro"/>
</dbReference>
<proteinExistence type="predicted"/>
<dbReference type="SMART" id="SM00199">
    <property type="entry name" value="SCY"/>
    <property type="match status" value="1"/>
</dbReference>
<dbReference type="GO" id="GO:0005615">
    <property type="term" value="C:extracellular space"/>
    <property type="evidence" value="ECO:0007669"/>
    <property type="project" value="UniProtKB-KW"/>
</dbReference>
<sequence length="93" mass="10041">MKTTCMCLALALVIMMAVTSEAFIYSLETTPKGCCFKFLDASINIPKSDIISAEKTDPKCPKPAIVVTVPGRDFCVSPTSRLGKRLAAKVNKN</sequence>
<name>A0AAV6HC43_9TELE</name>
<dbReference type="GO" id="GO:0006955">
    <property type="term" value="P:immune response"/>
    <property type="evidence" value="ECO:0007669"/>
    <property type="project" value="InterPro"/>
</dbReference>
<feature type="chain" id="PRO_5043775617" description="Chemokine interleukin-8-like domain-containing protein" evidence="5">
    <location>
        <begin position="23"/>
        <end position="93"/>
    </location>
</feature>